<comment type="function">
    <text evidence="9">Destroys radicals which are normally produced within the cells and which are toxic to biological systems.</text>
</comment>
<comment type="catalytic activity">
    <reaction evidence="8 9">
        <text>2 superoxide + 2 H(+) = H2O2 + O2</text>
        <dbReference type="Rhea" id="RHEA:20696"/>
        <dbReference type="ChEBI" id="CHEBI:15378"/>
        <dbReference type="ChEBI" id="CHEBI:15379"/>
        <dbReference type="ChEBI" id="CHEBI:16240"/>
        <dbReference type="ChEBI" id="CHEBI:18421"/>
        <dbReference type="EC" id="1.15.1.1"/>
    </reaction>
</comment>
<sequence>MARFVQVLLATLVMVFSSATATPYSYYASQDAVVTRAKSILRPGNNAAQTQVKGTVEVVTIGRATYIRVHITGLPSNSVHGFHIHQYGDIITTGCSSTGGHYNPYRQTHGAQYDNIRHVGDLGNVYADKDGTVKVVKRDYLISLVGKYNVLGRAFVLHALKDDLGRGGNVGSRTTGNAGGRIACGVIVRVPAETKS</sequence>
<keyword evidence="4" id="KW-0049">Antioxidant</keyword>
<proteinExistence type="inferred from homology"/>
<evidence type="ECO:0000256" key="5">
    <source>
        <dbReference type="ARBA" id="ARBA00023002"/>
    </source>
</evidence>
<protein>
    <recommendedName>
        <fullName evidence="9">Superoxide dismutase [Cu-Zn]</fullName>
        <ecNumber evidence="9">1.15.1.1</ecNumber>
    </recommendedName>
</protein>
<dbReference type="Gene3D" id="2.60.40.200">
    <property type="entry name" value="Superoxide dismutase, copper/zinc binding domain"/>
    <property type="match status" value="1"/>
</dbReference>
<dbReference type="PRINTS" id="PR00068">
    <property type="entry name" value="CUZNDISMTASE"/>
</dbReference>
<accession>A0A6S7IFU8</accession>
<dbReference type="InterPro" id="IPR001424">
    <property type="entry name" value="SOD_Cu_Zn_dom"/>
</dbReference>
<dbReference type="PANTHER" id="PTHR10003">
    <property type="entry name" value="SUPEROXIDE DISMUTASE CU-ZN -RELATED"/>
    <property type="match status" value="1"/>
</dbReference>
<keyword evidence="5 9" id="KW-0560">Oxidoreductase</keyword>
<dbReference type="EMBL" id="CACRXK020009158">
    <property type="protein sequence ID" value="CAB4016536.1"/>
    <property type="molecule type" value="Genomic_DNA"/>
</dbReference>
<comment type="caution">
    <text evidence="10">The sequence shown here is derived from an EMBL/GenBank/DDBJ whole genome shotgun (WGS) entry which is preliminary data.</text>
</comment>
<comment type="similarity">
    <text evidence="1 9">Belongs to the Cu-Zn superoxide dismutase family.</text>
</comment>
<dbReference type="FunFam" id="2.60.40.200:FF:000003">
    <property type="entry name" value="Superoxide dismutase [Cu-Zn], chloroplastic"/>
    <property type="match status" value="1"/>
</dbReference>
<evidence type="ECO:0000256" key="8">
    <source>
        <dbReference type="ARBA" id="ARBA00049204"/>
    </source>
</evidence>
<evidence type="ECO:0000256" key="2">
    <source>
        <dbReference type="ARBA" id="ARBA00022723"/>
    </source>
</evidence>
<dbReference type="CDD" id="cd00305">
    <property type="entry name" value="Cu-Zn_Superoxide_Dismutase"/>
    <property type="match status" value="1"/>
</dbReference>
<keyword evidence="3 9" id="KW-0862">Zinc</keyword>
<evidence type="ECO:0000313" key="10">
    <source>
        <dbReference type="EMBL" id="CAB4016536.1"/>
    </source>
</evidence>
<keyword evidence="2 9" id="KW-0479">Metal-binding</keyword>
<dbReference type="OrthoDB" id="2015551at2759"/>
<dbReference type="Pfam" id="PF00080">
    <property type="entry name" value="Sod_Cu"/>
    <property type="match status" value="1"/>
</dbReference>
<keyword evidence="6 9" id="KW-0186">Copper</keyword>
<evidence type="ECO:0000256" key="9">
    <source>
        <dbReference type="RuleBase" id="RU000393"/>
    </source>
</evidence>
<dbReference type="GO" id="GO:0004784">
    <property type="term" value="F:superoxide dismutase activity"/>
    <property type="evidence" value="ECO:0007669"/>
    <property type="project" value="UniProtKB-EC"/>
</dbReference>
<evidence type="ECO:0000256" key="6">
    <source>
        <dbReference type="ARBA" id="ARBA00023008"/>
    </source>
</evidence>
<comment type="cofactor">
    <cofactor evidence="9">
        <name>Cu cation</name>
        <dbReference type="ChEBI" id="CHEBI:23378"/>
    </cofactor>
    <text evidence="9">Binds 1 copper ion per subunit.</text>
</comment>
<dbReference type="PROSITE" id="PS00332">
    <property type="entry name" value="SOD_CU_ZN_2"/>
    <property type="match status" value="1"/>
</dbReference>
<dbReference type="InterPro" id="IPR036423">
    <property type="entry name" value="SOD-like_Cu/Zn_dom_sf"/>
</dbReference>
<organism evidence="10 11">
    <name type="scientific">Paramuricea clavata</name>
    <name type="common">Red gorgonian</name>
    <name type="synonym">Violescent sea-whip</name>
    <dbReference type="NCBI Taxonomy" id="317549"/>
    <lineage>
        <taxon>Eukaryota</taxon>
        <taxon>Metazoa</taxon>
        <taxon>Cnidaria</taxon>
        <taxon>Anthozoa</taxon>
        <taxon>Octocorallia</taxon>
        <taxon>Malacalcyonacea</taxon>
        <taxon>Plexauridae</taxon>
        <taxon>Paramuricea</taxon>
    </lineage>
</organism>
<dbReference type="EC" id="1.15.1.1" evidence="9"/>
<evidence type="ECO:0000256" key="4">
    <source>
        <dbReference type="ARBA" id="ARBA00022862"/>
    </source>
</evidence>
<dbReference type="SUPFAM" id="SSF49329">
    <property type="entry name" value="Cu,Zn superoxide dismutase-like"/>
    <property type="match status" value="1"/>
</dbReference>
<keyword evidence="11" id="KW-1185">Reference proteome</keyword>
<evidence type="ECO:0000256" key="1">
    <source>
        <dbReference type="ARBA" id="ARBA00010457"/>
    </source>
</evidence>
<gene>
    <name evidence="10" type="ORF">PACLA_8A039114</name>
</gene>
<dbReference type="InterPro" id="IPR018152">
    <property type="entry name" value="SOD_Cu/Zn_BS"/>
</dbReference>
<dbReference type="InterPro" id="IPR024134">
    <property type="entry name" value="SOD_Cu/Zn_/chaperone"/>
</dbReference>
<evidence type="ECO:0000256" key="7">
    <source>
        <dbReference type="ARBA" id="ARBA00023157"/>
    </source>
</evidence>
<comment type="cofactor">
    <cofactor evidence="9">
        <name>Zn(2+)</name>
        <dbReference type="ChEBI" id="CHEBI:29105"/>
    </cofactor>
    <text evidence="9">Binds 1 zinc ion per subunit.</text>
</comment>
<dbReference type="AlphaFoldDB" id="A0A6S7IFU8"/>
<dbReference type="GO" id="GO:0005507">
    <property type="term" value="F:copper ion binding"/>
    <property type="evidence" value="ECO:0007669"/>
    <property type="project" value="InterPro"/>
</dbReference>
<keyword evidence="7" id="KW-1015">Disulfide bond</keyword>
<dbReference type="Proteomes" id="UP001152795">
    <property type="component" value="Unassembled WGS sequence"/>
</dbReference>
<reference evidence="10" key="1">
    <citation type="submission" date="2020-04" db="EMBL/GenBank/DDBJ databases">
        <authorList>
            <person name="Alioto T."/>
            <person name="Alioto T."/>
            <person name="Gomez Garrido J."/>
        </authorList>
    </citation>
    <scope>NUCLEOTIDE SEQUENCE</scope>
    <source>
        <strain evidence="10">A484AB</strain>
    </source>
</reference>
<evidence type="ECO:0000256" key="3">
    <source>
        <dbReference type="ARBA" id="ARBA00022833"/>
    </source>
</evidence>
<name>A0A6S7IFU8_PARCT</name>
<evidence type="ECO:0000313" key="11">
    <source>
        <dbReference type="Proteomes" id="UP001152795"/>
    </source>
</evidence>